<sequence length="51" mass="5133">AAQVDLGDGRGRAGRGPPRRPRGAAARAGPRRVGAGCRTAGGALTGRRPDR</sequence>
<gene>
    <name evidence="2" type="ORF">AVDCRST_MAG66-2327</name>
</gene>
<organism evidence="2">
    <name type="scientific">uncultured Pseudonocardia sp</name>
    <dbReference type="NCBI Taxonomy" id="211455"/>
    <lineage>
        <taxon>Bacteria</taxon>
        <taxon>Bacillati</taxon>
        <taxon>Actinomycetota</taxon>
        <taxon>Actinomycetes</taxon>
        <taxon>Pseudonocardiales</taxon>
        <taxon>Pseudonocardiaceae</taxon>
        <taxon>Pseudonocardia</taxon>
        <taxon>environmental samples</taxon>
    </lineage>
</organism>
<accession>A0A6J4PPZ5</accession>
<proteinExistence type="predicted"/>
<feature type="compositionally biased region" description="Low complexity" evidence="1">
    <location>
        <begin position="23"/>
        <end position="36"/>
    </location>
</feature>
<name>A0A6J4PPZ5_9PSEU</name>
<reference evidence="2" key="1">
    <citation type="submission" date="2020-02" db="EMBL/GenBank/DDBJ databases">
        <authorList>
            <person name="Meier V. D."/>
        </authorList>
    </citation>
    <scope>NUCLEOTIDE SEQUENCE</scope>
    <source>
        <strain evidence="2">AVDCRST_MAG66</strain>
    </source>
</reference>
<feature type="region of interest" description="Disordered" evidence="1">
    <location>
        <begin position="1"/>
        <end position="51"/>
    </location>
</feature>
<evidence type="ECO:0000256" key="1">
    <source>
        <dbReference type="SAM" id="MobiDB-lite"/>
    </source>
</evidence>
<dbReference type="EMBL" id="CADCUS010000344">
    <property type="protein sequence ID" value="CAA9416118.1"/>
    <property type="molecule type" value="Genomic_DNA"/>
</dbReference>
<feature type="non-terminal residue" evidence="2">
    <location>
        <position position="1"/>
    </location>
</feature>
<dbReference type="AlphaFoldDB" id="A0A6J4PPZ5"/>
<feature type="non-terminal residue" evidence="2">
    <location>
        <position position="51"/>
    </location>
</feature>
<protein>
    <submittedName>
        <fullName evidence="2">Uncharacterized protein</fullName>
    </submittedName>
</protein>
<evidence type="ECO:0000313" key="2">
    <source>
        <dbReference type="EMBL" id="CAA9416118.1"/>
    </source>
</evidence>